<dbReference type="GO" id="GO:0022857">
    <property type="term" value="F:transmembrane transporter activity"/>
    <property type="evidence" value="ECO:0007669"/>
    <property type="project" value="TreeGrafter"/>
</dbReference>
<feature type="transmembrane region" description="Helical" evidence="7">
    <location>
        <begin position="174"/>
        <end position="198"/>
    </location>
</feature>
<evidence type="ECO:0000256" key="3">
    <source>
        <dbReference type="ARBA" id="ARBA00022519"/>
    </source>
</evidence>
<evidence type="ECO:0000256" key="4">
    <source>
        <dbReference type="ARBA" id="ARBA00022692"/>
    </source>
</evidence>
<name>A0A511Z384_9BACL</name>
<keyword evidence="4 7" id="KW-0812">Transmembrane</keyword>
<evidence type="ECO:0000259" key="9">
    <source>
        <dbReference type="Pfam" id="PF06808"/>
    </source>
</evidence>
<feature type="signal peptide" evidence="8">
    <location>
        <begin position="1"/>
        <end position="18"/>
    </location>
</feature>
<organism evidence="10 11">
    <name type="scientific">Sporosarcina luteola</name>
    <dbReference type="NCBI Taxonomy" id="582850"/>
    <lineage>
        <taxon>Bacteria</taxon>
        <taxon>Bacillati</taxon>
        <taxon>Bacillota</taxon>
        <taxon>Bacilli</taxon>
        <taxon>Bacillales</taxon>
        <taxon>Caryophanaceae</taxon>
        <taxon>Sporosarcina</taxon>
    </lineage>
</organism>
<dbReference type="PANTHER" id="PTHR33362">
    <property type="entry name" value="SIALIC ACID TRAP TRANSPORTER PERMEASE PROTEIN SIAT-RELATED"/>
    <property type="match status" value="1"/>
</dbReference>
<feature type="transmembrane region" description="Helical" evidence="7">
    <location>
        <begin position="146"/>
        <end position="162"/>
    </location>
</feature>
<evidence type="ECO:0000256" key="6">
    <source>
        <dbReference type="ARBA" id="ARBA00023136"/>
    </source>
</evidence>
<evidence type="ECO:0000256" key="2">
    <source>
        <dbReference type="ARBA" id="ARBA00022475"/>
    </source>
</evidence>
<evidence type="ECO:0000256" key="7">
    <source>
        <dbReference type="SAM" id="Phobius"/>
    </source>
</evidence>
<feature type="transmembrane region" description="Helical" evidence="7">
    <location>
        <begin position="210"/>
        <end position="232"/>
    </location>
</feature>
<feature type="chain" id="PRO_5022022768" description="TRAP C4-dicarboxylate transport system permease DctM subunit domain-containing protein" evidence="8">
    <location>
        <begin position="19"/>
        <end position="331"/>
    </location>
</feature>
<evidence type="ECO:0000256" key="8">
    <source>
        <dbReference type="SAM" id="SignalP"/>
    </source>
</evidence>
<reference evidence="10 11" key="1">
    <citation type="submission" date="2019-07" db="EMBL/GenBank/DDBJ databases">
        <title>Whole genome shotgun sequence of Sporosarcina luteola NBRC 105378.</title>
        <authorList>
            <person name="Hosoyama A."/>
            <person name="Uohara A."/>
            <person name="Ohji S."/>
            <person name="Ichikawa N."/>
        </authorList>
    </citation>
    <scope>NUCLEOTIDE SEQUENCE [LARGE SCALE GENOMIC DNA]</scope>
    <source>
        <strain evidence="10 11">NBRC 105378</strain>
    </source>
</reference>
<proteinExistence type="predicted"/>
<feature type="transmembrane region" description="Helical" evidence="7">
    <location>
        <begin position="6"/>
        <end position="29"/>
    </location>
</feature>
<evidence type="ECO:0000313" key="11">
    <source>
        <dbReference type="Proteomes" id="UP000321901"/>
    </source>
</evidence>
<evidence type="ECO:0000256" key="5">
    <source>
        <dbReference type="ARBA" id="ARBA00022989"/>
    </source>
</evidence>
<keyword evidence="6 7" id="KW-0472">Membrane</keyword>
<accession>A0A511Z384</accession>
<dbReference type="InterPro" id="IPR004681">
    <property type="entry name" value="TRAP_DctM"/>
</dbReference>
<feature type="transmembrane region" description="Helical" evidence="7">
    <location>
        <begin position="50"/>
        <end position="71"/>
    </location>
</feature>
<feature type="transmembrane region" description="Helical" evidence="7">
    <location>
        <begin position="264"/>
        <end position="290"/>
    </location>
</feature>
<gene>
    <name evidence="10" type="ORF">SLU01_02130</name>
</gene>
<protein>
    <recommendedName>
        <fullName evidence="9">TRAP C4-dicarboxylate transport system permease DctM subunit domain-containing protein</fullName>
    </recommendedName>
</protein>
<keyword evidence="5 7" id="KW-1133">Transmembrane helix</keyword>
<feature type="transmembrane region" description="Helical" evidence="7">
    <location>
        <begin position="77"/>
        <end position="98"/>
    </location>
</feature>
<keyword evidence="3" id="KW-0997">Cell inner membrane</keyword>
<dbReference type="GO" id="GO:0005886">
    <property type="term" value="C:plasma membrane"/>
    <property type="evidence" value="ECO:0007669"/>
    <property type="project" value="UniProtKB-SubCell"/>
</dbReference>
<evidence type="ECO:0000313" key="10">
    <source>
        <dbReference type="EMBL" id="GEN81901.1"/>
    </source>
</evidence>
<feature type="transmembrane region" description="Helical" evidence="7">
    <location>
        <begin position="302"/>
        <end position="326"/>
    </location>
</feature>
<evidence type="ECO:0000256" key="1">
    <source>
        <dbReference type="ARBA" id="ARBA00004429"/>
    </source>
</evidence>
<comment type="caution">
    <text evidence="10">The sequence shown here is derived from an EMBL/GenBank/DDBJ whole genome shotgun (WGS) entry which is preliminary data.</text>
</comment>
<feature type="domain" description="TRAP C4-dicarboxylate transport system permease DctM subunit" evidence="9">
    <location>
        <begin position="2"/>
        <end position="322"/>
    </location>
</feature>
<dbReference type="PANTHER" id="PTHR33362:SF5">
    <property type="entry name" value="C4-DICARBOXYLATE TRAP TRANSPORTER LARGE PERMEASE PROTEIN DCTM"/>
    <property type="match status" value="1"/>
</dbReference>
<dbReference type="EMBL" id="BJYL01000003">
    <property type="protein sequence ID" value="GEN81901.1"/>
    <property type="molecule type" value="Genomic_DNA"/>
</dbReference>
<keyword evidence="8" id="KW-0732">Signal</keyword>
<dbReference type="Proteomes" id="UP000321901">
    <property type="component" value="Unassembled WGS sequence"/>
</dbReference>
<dbReference type="Pfam" id="PF06808">
    <property type="entry name" value="DctM"/>
    <property type="match status" value="1"/>
</dbReference>
<comment type="subcellular location">
    <subcellularLocation>
        <location evidence="1">Cell inner membrane</location>
        <topology evidence="1">Multi-pass membrane protein</topology>
    </subcellularLocation>
</comment>
<dbReference type="InterPro" id="IPR010656">
    <property type="entry name" value="DctM"/>
</dbReference>
<keyword evidence="2" id="KW-1003">Cell membrane</keyword>
<dbReference type="NCBIfam" id="TIGR00786">
    <property type="entry name" value="dctM"/>
    <property type="match status" value="1"/>
</dbReference>
<feature type="transmembrane region" description="Helical" evidence="7">
    <location>
        <begin position="119"/>
        <end position="140"/>
    </location>
</feature>
<dbReference type="AlphaFoldDB" id="A0A511Z384"/>
<feature type="transmembrane region" description="Helical" evidence="7">
    <location>
        <begin position="239"/>
        <end position="258"/>
    </location>
</feature>
<keyword evidence="11" id="KW-1185">Reference proteome</keyword>
<sequence length="331" mass="34473">MVAIITSMFFAAISGSGAATTAAIGAILIPAMIAKGYSKEYASANQAVSGALGVIIPPSISLILYGVVAGVSVSDLFIAGVFPGLVIVVSLLIMAYVVSKKNGYVGVEKSTPKEIFVSFRKSILALLMPVVILGGIYGGIFTPTEAAVVAVVYGFVVGVFIYKEINIKQLGKVLIDSAVTTSIVMIIIGTAGLFSFYVSITGIPDMIMSQISGITTNAIIFLLVINLVLLIAGMFFDGAAAILIFTPLFLPAAIAFGIDPIHFGVIIVVNLAIGLVTPPVGLNLFVAAQISGISFAKLSRAVLPFIVILIIDILIISYIPAISLWLPAFLK</sequence>